<dbReference type="InterPro" id="IPR003660">
    <property type="entry name" value="HAMP_dom"/>
</dbReference>
<dbReference type="SMART" id="SM00387">
    <property type="entry name" value="HATPase_c"/>
    <property type="match status" value="1"/>
</dbReference>
<dbReference type="InterPro" id="IPR004358">
    <property type="entry name" value="Sig_transdc_His_kin-like_C"/>
</dbReference>
<dbReference type="InterPro" id="IPR013727">
    <property type="entry name" value="2CSK_N"/>
</dbReference>
<dbReference type="Proteomes" id="UP001562178">
    <property type="component" value="Unassembled WGS sequence"/>
</dbReference>
<keyword evidence="10 11" id="KW-0472">Membrane</keyword>
<evidence type="ECO:0000313" key="14">
    <source>
        <dbReference type="EMBL" id="MEY2252233.1"/>
    </source>
</evidence>
<dbReference type="PROSITE" id="PS50109">
    <property type="entry name" value="HIS_KIN"/>
    <property type="match status" value="1"/>
</dbReference>
<evidence type="ECO:0000256" key="4">
    <source>
        <dbReference type="ARBA" id="ARBA00022553"/>
    </source>
</evidence>
<evidence type="ECO:0000256" key="9">
    <source>
        <dbReference type="ARBA" id="ARBA00023012"/>
    </source>
</evidence>
<keyword evidence="6 11" id="KW-0812">Transmembrane</keyword>
<dbReference type="InterPro" id="IPR036097">
    <property type="entry name" value="HisK_dim/P_sf"/>
</dbReference>
<dbReference type="EC" id="2.7.13.3" evidence="3"/>
<dbReference type="PROSITE" id="PS50885">
    <property type="entry name" value="HAMP"/>
    <property type="match status" value="1"/>
</dbReference>
<dbReference type="SUPFAM" id="SSF55874">
    <property type="entry name" value="ATPase domain of HSP90 chaperone/DNA topoisomerase II/histidine kinase"/>
    <property type="match status" value="1"/>
</dbReference>
<dbReference type="PANTHER" id="PTHR45436:SF1">
    <property type="entry name" value="SENSOR PROTEIN QSEC"/>
    <property type="match status" value="1"/>
</dbReference>
<name>A0ABV4B3Y7_9BURK</name>
<dbReference type="EMBL" id="JBGBDC010000006">
    <property type="protein sequence ID" value="MEY2252233.1"/>
    <property type="molecule type" value="Genomic_DNA"/>
</dbReference>
<comment type="caution">
    <text evidence="14">The sequence shown here is derived from an EMBL/GenBank/DDBJ whole genome shotgun (WGS) entry which is preliminary data.</text>
</comment>
<sequence length="495" mass="54114">MIWQKADFLELAQWGTQSLKAALLMWLVPGLLVGMGGSLLWSVYSQRTQVDEAYDRALAGALRAINYNISTVSGGLSVEQPYLLLEFFELTVNGRVYFRVATEEGLVEIGNPGLPLPDGELEPDVPQFYDAMYLGEPIRVAAWARLANPPVSGNPQGRIIVQVAENLQQRALVERRMVANAILRDMLLVAISVVLLVAGVVRALRPLKHLRQRLDARAWDDLSPIDAASLPAEVRPLVQSLNLLVERYAHSAAAQRQFLDDASHQLRTPLALLRTQMGYALRERDPAEIRAALHAMQDGLGHAERLTQQMLALARARDAGAANSLRSQFAHVDVVVLAEEVVATLWPLARAKQIDLGLELNGFADGQERRMLSVEWLLREAISNLVDNAIRYTPRHGQVTLQVIGHATSISLVVIDSGGGMSDHDRERAGSRFRRGAAGKHQQGAGLGLAIVQTIAGMHGAELTLSNGHDAQGKLGLHCRFRLPRAAADLGITPK</sequence>
<dbReference type="PRINTS" id="PR00344">
    <property type="entry name" value="BCTRLSENSOR"/>
</dbReference>
<dbReference type="Pfam" id="PF08521">
    <property type="entry name" value="2CSK_N"/>
    <property type="match status" value="1"/>
</dbReference>
<feature type="transmembrane region" description="Helical" evidence="11">
    <location>
        <begin position="21"/>
        <end position="44"/>
    </location>
</feature>
<dbReference type="Pfam" id="PF00512">
    <property type="entry name" value="HisKA"/>
    <property type="match status" value="1"/>
</dbReference>
<dbReference type="CDD" id="cd00082">
    <property type="entry name" value="HisKA"/>
    <property type="match status" value="1"/>
</dbReference>
<proteinExistence type="predicted"/>
<keyword evidence="4" id="KW-0597">Phosphoprotein</keyword>
<evidence type="ECO:0000256" key="3">
    <source>
        <dbReference type="ARBA" id="ARBA00012438"/>
    </source>
</evidence>
<dbReference type="SMART" id="SM00388">
    <property type="entry name" value="HisKA"/>
    <property type="match status" value="1"/>
</dbReference>
<organism evidence="14 15">
    <name type="scientific">Comamonas sediminis</name>
    <dbReference type="NCBI Taxonomy" id="1783360"/>
    <lineage>
        <taxon>Bacteria</taxon>
        <taxon>Pseudomonadati</taxon>
        <taxon>Pseudomonadota</taxon>
        <taxon>Betaproteobacteria</taxon>
        <taxon>Burkholderiales</taxon>
        <taxon>Comamonadaceae</taxon>
        <taxon>Comamonas</taxon>
    </lineage>
</organism>
<keyword evidence="7 14" id="KW-0418">Kinase</keyword>
<evidence type="ECO:0000256" key="7">
    <source>
        <dbReference type="ARBA" id="ARBA00022777"/>
    </source>
</evidence>
<dbReference type="Gene3D" id="3.30.565.10">
    <property type="entry name" value="Histidine kinase-like ATPase, C-terminal domain"/>
    <property type="match status" value="1"/>
</dbReference>
<dbReference type="InterPro" id="IPR050428">
    <property type="entry name" value="TCS_sensor_his_kinase"/>
</dbReference>
<evidence type="ECO:0000256" key="2">
    <source>
        <dbReference type="ARBA" id="ARBA00004370"/>
    </source>
</evidence>
<reference evidence="14 15" key="1">
    <citation type="journal article" date="2016" name="Int. J. Syst. Evol. Microbiol.">
        <title>Description of Comamonas sediminis sp. nov., isolated from lagoon sediments.</title>
        <authorList>
            <person name="Subhash Y."/>
            <person name="Bang J.J."/>
            <person name="You T.H."/>
            <person name="Lee S.S."/>
        </authorList>
    </citation>
    <scope>NUCLEOTIDE SEQUENCE [LARGE SCALE GENOMIC DNA]</scope>
    <source>
        <strain evidence="14 15">JCM 31169</strain>
    </source>
</reference>
<accession>A0ABV4B3Y7</accession>
<dbReference type="Gene3D" id="1.10.287.130">
    <property type="match status" value="1"/>
</dbReference>
<dbReference type="GO" id="GO:0016301">
    <property type="term" value="F:kinase activity"/>
    <property type="evidence" value="ECO:0007669"/>
    <property type="project" value="UniProtKB-KW"/>
</dbReference>
<dbReference type="InterPro" id="IPR005467">
    <property type="entry name" value="His_kinase_dom"/>
</dbReference>
<comment type="catalytic activity">
    <reaction evidence="1">
        <text>ATP + protein L-histidine = ADP + protein N-phospho-L-histidine.</text>
        <dbReference type="EC" id="2.7.13.3"/>
    </reaction>
</comment>
<evidence type="ECO:0000259" key="13">
    <source>
        <dbReference type="PROSITE" id="PS50885"/>
    </source>
</evidence>
<evidence type="ECO:0000256" key="8">
    <source>
        <dbReference type="ARBA" id="ARBA00022989"/>
    </source>
</evidence>
<keyword evidence="5" id="KW-0808">Transferase</keyword>
<evidence type="ECO:0000256" key="6">
    <source>
        <dbReference type="ARBA" id="ARBA00022692"/>
    </source>
</evidence>
<dbReference type="InterPro" id="IPR003661">
    <property type="entry name" value="HisK_dim/P_dom"/>
</dbReference>
<gene>
    <name evidence="14" type="ORF">AB7A72_14540</name>
</gene>
<evidence type="ECO:0000256" key="5">
    <source>
        <dbReference type="ARBA" id="ARBA00022679"/>
    </source>
</evidence>
<feature type="domain" description="Histidine kinase" evidence="12">
    <location>
        <begin position="261"/>
        <end position="487"/>
    </location>
</feature>
<dbReference type="PANTHER" id="PTHR45436">
    <property type="entry name" value="SENSOR HISTIDINE KINASE YKOH"/>
    <property type="match status" value="1"/>
</dbReference>
<evidence type="ECO:0000256" key="11">
    <source>
        <dbReference type="SAM" id="Phobius"/>
    </source>
</evidence>
<dbReference type="SUPFAM" id="SSF47384">
    <property type="entry name" value="Homodimeric domain of signal transducing histidine kinase"/>
    <property type="match status" value="1"/>
</dbReference>
<evidence type="ECO:0000256" key="10">
    <source>
        <dbReference type="ARBA" id="ARBA00023136"/>
    </source>
</evidence>
<evidence type="ECO:0000256" key="1">
    <source>
        <dbReference type="ARBA" id="ARBA00000085"/>
    </source>
</evidence>
<protein>
    <recommendedName>
        <fullName evidence="3">histidine kinase</fullName>
        <ecNumber evidence="3">2.7.13.3</ecNumber>
    </recommendedName>
</protein>
<keyword evidence="15" id="KW-1185">Reference proteome</keyword>
<evidence type="ECO:0000313" key="15">
    <source>
        <dbReference type="Proteomes" id="UP001562178"/>
    </source>
</evidence>
<dbReference type="Pfam" id="PF02518">
    <property type="entry name" value="HATPase_c"/>
    <property type="match status" value="1"/>
</dbReference>
<feature type="domain" description="HAMP" evidence="13">
    <location>
        <begin position="201"/>
        <end position="253"/>
    </location>
</feature>
<dbReference type="InterPro" id="IPR036890">
    <property type="entry name" value="HATPase_C_sf"/>
</dbReference>
<evidence type="ECO:0000259" key="12">
    <source>
        <dbReference type="PROSITE" id="PS50109"/>
    </source>
</evidence>
<dbReference type="RefSeq" id="WP_369460392.1">
    <property type="nucleotide sequence ID" value="NZ_JBGBDC010000006.1"/>
</dbReference>
<keyword evidence="9" id="KW-0902">Two-component regulatory system</keyword>
<feature type="transmembrane region" description="Helical" evidence="11">
    <location>
        <begin position="186"/>
        <end position="204"/>
    </location>
</feature>
<keyword evidence="8 11" id="KW-1133">Transmembrane helix</keyword>
<comment type="subcellular location">
    <subcellularLocation>
        <location evidence="2">Membrane</location>
    </subcellularLocation>
</comment>
<dbReference type="InterPro" id="IPR003594">
    <property type="entry name" value="HATPase_dom"/>
</dbReference>